<evidence type="ECO:0000256" key="6">
    <source>
        <dbReference type="SAM" id="SignalP"/>
    </source>
</evidence>
<name>A0A6A6PY61_9PEZI</name>
<evidence type="ECO:0000256" key="1">
    <source>
        <dbReference type="ARBA" id="ARBA00001974"/>
    </source>
</evidence>
<keyword evidence="9" id="KW-1185">Reference proteome</keyword>
<keyword evidence="4" id="KW-0560">Oxidoreductase</keyword>
<evidence type="ECO:0000256" key="2">
    <source>
        <dbReference type="ARBA" id="ARBA00022630"/>
    </source>
</evidence>
<dbReference type="AlphaFoldDB" id="A0A6A6PY61"/>
<dbReference type="InterPro" id="IPR002938">
    <property type="entry name" value="FAD-bd"/>
</dbReference>
<feature type="chain" id="PRO_5025532220" description="FAD-binding domain-containing protein" evidence="6">
    <location>
        <begin position="20"/>
        <end position="423"/>
    </location>
</feature>
<keyword evidence="2" id="KW-0285">Flavoprotein</keyword>
<dbReference type="Pfam" id="PF01494">
    <property type="entry name" value="FAD_binding_3"/>
    <property type="match status" value="1"/>
</dbReference>
<dbReference type="Gene3D" id="3.50.50.60">
    <property type="entry name" value="FAD/NAD(P)-binding domain"/>
    <property type="match status" value="1"/>
</dbReference>
<evidence type="ECO:0000259" key="7">
    <source>
        <dbReference type="Pfam" id="PF01494"/>
    </source>
</evidence>
<protein>
    <recommendedName>
        <fullName evidence="7">FAD-binding domain-containing protein</fullName>
    </recommendedName>
</protein>
<dbReference type="SUPFAM" id="SSF51905">
    <property type="entry name" value="FAD/NAD(P)-binding domain"/>
    <property type="match status" value="1"/>
</dbReference>
<feature type="domain" description="FAD-binding" evidence="7">
    <location>
        <begin position="135"/>
        <end position="383"/>
    </location>
</feature>
<dbReference type="EMBL" id="MU001633">
    <property type="protein sequence ID" value="KAF2484932.1"/>
    <property type="molecule type" value="Genomic_DNA"/>
</dbReference>
<evidence type="ECO:0000256" key="4">
    <source>
        <dbReference type="ARBA" id="ARBA00023002"/>
    </source>
</evidence>
<dbReference type="PANTHER" id="PTHR47178">
    <property type="entry name" value="MONOOXYGENASE, FAD-BINDING"/>
    <property type="match status" value="1"/>
</dbReference>
<comment type="cofactor">
    <cofactor evidence="1">
        <name>FAD</name>
        <dbReference type="ChEBI" id="CHEBI:57692"/>
    </cofactor>
</comment>
<dbReference type="Proteomes" id="UP000799767">
    <property type="component" value="Unassembled WGS sequence"/>
</dbReference>
<organism evidence="8 9">
    <name type="scientific">Neohortaea acidophila</name>
    <dbReference type="NCBI Taxonomy" id="245834"/>
    <lineage>
        <taxon>Eukaryota</taxon>
        <taxon>Fungi</taxon>
        <taxon>Dikarya</taxon>
        <taxon>Ascomycota</taxon>
        <taxon>Pezizomycotina</taxon>
        <taxon>Dothideomycetes</taxon>
        <taxon>Dothideomycetidae</taxon>
        <taxon>Mycosphaerellales</taxon>
        <taxon>Teratosphaeriaceae</taxon>
        <taxon>Neohortaea</taxon>
    </lineage>
</organism>
<keyword evidence="5" id="KW-0503">Monooxygenase</keyword>
<dbReference type="RefSeq" id="XP_033591501.1">
    <property type="nucleotide sequence ID" value="XM_033738851.1"/>
</dbReference>
<evidence type="ECO:0000313" key="9">
    <source>
        <dbReference type="Proteomes" id="UP000799767"/>
    </source>
</evidence>
<dbReference type="GeneID" id="54479852"/>
<evidence type="ECO:0000256" key="3">
    <source>
        <dbReference type="ARBA" id="ARBA00022827"/>
    </source>
</evidence>
<dbReference type="PRINTS" id="PR00420">
    <property type="entry name" value="RNGMNOXGNASE"/>
</dbReference>
<dbReference type="GO" id="GO:0004497">
    <property type="term" value="F:monooxygenase activity"/>
    <property type="evidence" value="ECO:0007669"/>
    <property type="project" value="UniProtKB-KW"/>
</dbReference>
<accession>A0A6A6PY61</accession>
<keyword evidence="3" id="KW-0274">FAD</keyword>
<reference evidence="8" key="1">
    <citation type="journal article" date="2020" name="Stud. Mycol.">
        <title>101 Dothideomycetes genomes: a test case for predicting lifestyles and emergence of pathogens.</title>
        <authorList>
            <person name="Haridas S."/>
            <person name="Albert R."/>
            <person name="Binder M."/>
            <person name="Bloem J."/>
            <person name="Labutti K."/>
            <person name="Salamov A."/>
            <person name="Andreopoulos B."/>
            <person name="Baker S."/>
            <person name="Barry K."/>
            <person name="Bills G."/>
            <person name="Bluhm B."/>
            <person name="Cannon C."/>
            <person name="Castanera R."/>
            <person name="Culley D."/>
            <person name="Daum C."/>
            <person name="Ezra D."/>
            <person name="Gonzalez J."/>
            <person name="Henrissat B."/>
            <person name="Kuo A."/>
            <person name="Liang C."/>
            <person name="Lipzen A."/>
            <person name="Lutzoni F."/>
            <person name="Magnuson J."/>
            <person name="Mondo S."/>
            <person name="Nolan M."/>
            <person name="Ohm R."/>
            <person name="Pangilinan J."/>
            <person name="Park H.-J."/>
            <person name="Ramirez L."/>
            <person name="Alfaro M."/>
            <person name="Sun H."/>
            <person name="Tritt A."/>
            <person name="Yoshinaga Y."/>
            <person name="Zwiers L.-H."/>
            <person name="Turgeon B."/>
            <person name="Goodwin S."/>
            <person name="Spatafora J."/>
            <person name="Crous P."/>
            <person name="Grigoriev I."/>
        </authorList>
    </citation>
    <scope>NUCLEOTIDE SEQUENCE</scope>
    <source>
        <strain evidence="8">CBS 113389</strain>
    </source>
</reference>
<evidence type="ECO:0000313" key="8">
    <source>
        <dbReference type="EMBL" id="KAF2484932.1"/>
    </source>
</evidence>
<keyword evidence="6" id="KW-0732">Signal</keyword>
<dbReference type="InterPro" id="IPR036188">
    <property type="entry name" value="FAD/NAD-bd_sf"/>
</dbReference>
<dbReference type="OrthoDB" id="47494at2759"/>
<gene>
    <name evidence="8" type="ORF">BDY17DRAFT_93906</name>
</gene>
<proteinExistence type="predicted"/>
<sequence>MPPTKVLIIGGGLSGLALGQCLRAANIDFEVFERDRDEKSRPQGWALTLRESLAGIYELFPKDMPPLEESTSLFKDLSASDHDLAGLLSKKDKVSFGGVLYNTGELLAEINASERNDIEHHWFRVDRTAFRQWLSHGLQITWAKEFVKYEETDCGVRAFFADGSSTRGTLLIAADGAHSRCRNQLMGPGNVVLEHAAGGTIRGDFNVTREEYRELLQKGAAVLTATSPEYHFFMGPRFFSNKDRTGTYYWAVTWDNRDDPRIKAWTPDTHGDEARQMALELCYDLHPSLRRFIEQTSGDELLDSKVQLLQWAPDVDRLPGRRVTLMGDSLHTMTPFKGAGANTALLDAFDLAQLIVHAGEKGVDVSKVIPVYEATAVPRGRETKEFSKSASLQPDPTHWSRTMEKVFAAGYKWEKLDLEKVAI</sequence>
<dbReference type="PANTHER" id="PTHR47178:SF6">
    <property type="entry name" value="FAD-BINDING DOMAIN-CONTAINING PROTEIN"/>
    <property type="match status" value="1"/>
</dbReference>
<dbReference type="GO" id="GO:0071949">
    <property type="term" value="F:FAD binding"/>
    <property type="evidence" value="ECO:0007669"/>
    <property type="project" value="InterPro"/>
</dbReference>
<evidence type="ECO:0000256" key="5">
    <source>
        <dbReference type="ARBA" id="ARBA00023033"/>
    </source>
</evidence>
<feature type="signal peptide" evidence="6">
    <location>
        <begin position="1"/>
        <end position="19"/>
    </location>
</feature>